<keyword evidence="2" id="KW-1185">Reference proteome</keyword>
<comment type="caution">
    <text evidence="1">The sequence shown here is derived from an EMBL/GenBank/DDBJ whole genome shotgun (WGS) entry which is preliminary data.</text>
</comment>
<organism evidence="1 2">
    <name type="scientific">Tanacetum coccineum</name>
    <dbReference type="NCBI Taxonomy" id="301880"/>
    <lineage>
        <taxon>Eukaryota</taxon>
        <taxon>Viridiplantae</taxon>
        <taxon>Streptophyta</taxon>
        <taxon>Embryophyta</taxon>
        <taxon>Tracheophyta</taxon>
        <taxon>Spermatophyta</taxon>
        <taxon>Magnoliopsida</taxon>
        <taxon>eudicotyledons</taxon>
        <taxon>Gunneridae</taxon>
        <taxon>Pentapetalae</taxon>
        <taxon>asterids</taxon>
        <taxon>campanulids</taxon>
        <taxon>Asterales</taxon>
        <taxon>Asteraceae</taxon>
        <taxon>Asteroideae</taxon>
        <taxon>Anthemideae</taxon>
        <taxon>Anthemidinae</taxon>
        <taxon>Tanacetum</taxon>
    </lineage>
</organism>
<sequence>MAKPSFIRMEWIVPAGSSGSGGDHEGVSEDIKQFVVALVENKLAIIHQILDTLVGRIENLGGSQQGGNNRGNSLGRMTRIEFSRFNVDDVRDWVFRCEQFSLLDGILDEQKDAFDNLLSMVEINEENVVSFYLGGLPQEIEMGVRMFKPKTLAEVYCLTNLQEASLNVTKRKNRLLYNEGATPGHKCPSQLYSLVVLEEEEEEENLDELEGLEEEQVEKIIRSPQISLNALNGNSLIVDLKTAKINKDSLGHLKFYIWNWPKRGRKGAKCRAKNRERRNGKRHAMNSKEDATWESIEDIQRRFPEFNVLVNPCGHFWWVDLAMCARSTDHPWLIEKHQQSSSSSNGKCKEIPKNEDLIMF</sequence>
<reference evidence="1" key="2">
    <citation type="submission" date="2022-01" db="EMBL/GenBank/DDBJ databases">
        <authorList>
            <person name="Yamashiro T."/>
            <person name="Shiraishi A."/>
            <person name="Satake H."/>
            <person name="Nakayama K."/>
        </authorList>
    </citation>
    <scope>NUCLEOTIDE SEQUENCE</scope>
</reference>
<evidence type="ECO:0000313" key="1">
    <source>
        <dbReference type="EMBL" id="GJT36493.1"/>
    </source>
</evidence>
<dbReference type="EMBL" id="BQNB010015142">
    <property type="protein sequence ID" value="GJT36493.1"/>
    <property type="molecule type" value="Genomic_DNA"/>
</dbReference>
<accession>A0ABQ5DDW6</accession>
<reference evidence="1" key="1">
    <citation type="journal article" date="2022" name="Int. J. Mol. Sci.">
        <title>Draft Genome of Tanacetum Coccineum: Genomic Comparison of Closely Related Tanacetum-Family Plants.</title>
        <authorList>
            <person name="Yamashiro T."/>
            <person name="Shiraishi A."/>
            <person name="Nakayama K."/>
            <person name="Satake H."/>
        </authorList>
    </citation>
    <scope>NUCLEOTIDE SEQUENCE</scope>
</reference>
<dbReference type="Proteomes" id="UP001151760">
    <property type="component" value="Unassembled WGS sequence"/>
</dbReference>
<protein>
    <submittedName>
        <fullName evidence="1">Uncharacterized protein</fullName>
    </submittedName>
</protein>
<proteinExistence type="predicted"/>
<name>A0ABQ5DDW6_9ASTR</name>
<gene>
    <name evidence="1" type="ORF">Tco_0926912</name>
</gene>
<evidence type="ECO:0000313" key="2">
    <source>
        <dbReference type="Proteomes" id="UP001151760"/>
    </source>
</evidence>